<dbReference type="Proteomes" id="UP000199045">
    <property type="component" value="Unassembled WGS sequence"/>
</dbReference>
<keyword evidence="1" id="KW-1133">Transmembrane helix</keyword>
<accession>A0A1G7SD14</accession>
<organism evidence="2 3">
    <name type="scientific">Chitinophaga filiformis</name>
    <name type="common">Myxococcus filiformis</name>
    <name type="synonym">Flexibacter filiformis</name>
    <dbReference type="NCBI Taxonomy" id="104663"/>
    <lineage>
        <taxon>Bacteria</taxon>
        <taxon>Pseudomonadati</taxon>
        <taxon>Bacteroidota</taxon>
        <taxon>Chitinophagia</taxon>
        <taxon>Chitinophagales</taxon>
        <taxon>Chitinophagaceae</taxon>
        <taxon>Chitinophaga</taxon>
    </lineage>
</organism>
<keyword evidence="1" id="KW-0812">Transmembrane</keyword>
<keyword evidence="1" id="KW-0472">Membrane</keyword>
<name>A0A1G7SD14_CHIFI</name>
<dbReference type="STRING" id="104663.SAMN04488121_103822"/>
<dbReference type="OrthoDB" id="670562at2"/>
<dbReference type="EMBL" id="FNBN01000003">
    <property type="protein sequence ID" value="SDG20782.1"/>
    <property type="molecule type" value="Genomic_DNA"/>
</dbReference>
<sequence>MIIHFRIIGALLIVLALSHVVFPRYFKWDKELKALSMINRQIMTIHTFFIALSVFLLGLLCLTSYNELTTTPFGKRISLGMGIFWSVRLFIQFFGYSSELWKGKRFETVIHILFSLLFGYMSVVFLATYFL</sequence>
<evidence type="ECO:0000256" key="1">
    <source>
        <dbReference type="SAM" id="Phobius"/>
    </source>
</evidence>
<evidence type="ECO:0000313" key="3">
    <source>
        <dbReference type="Proteomes" id="UP000199045"/>
    </source>
</evidence>
<feature type="transmembrane region" description="Helical" evidence="1">
    <location>
        <begin position="47"/>
        <end position="65"/>
    </location>
</feature>
<feature type="transmembrane region" description="Helical" evidence="1">
    <location>
        <begin position="6"/>
        <end position="26"/>
    </location>
</feature>
<feature type="transmembrane region" description="Helical" evidence="1">
    <location>
        <begin position="77"/>
        <end position="96"/>
    </location>
</feature>
<dbReference type="RefSeq" id="WP_089833654.1">
    <property type="nucleotide sequence ID" value="NZ_FNBN01000003.1"/>
</dbReference>
<protein>
    <submittedName>
        <fullName evidence="2">Uncharacterized protein</fullName>
    </submittedName>
</protein>
<evidence type="ECO:0000313" key="2">
    <source>
        <dbReference type="EMBL" id="SDG20782.1"/>
    </source>
</evidence>
<feature type="transmembrane region" description="Helical" evidence="1">
    <location>
        <begin position="108"/>
        <end position="130"/>
    </location>
</feature>
<reference evidence="2 3" key="1">
    <citation type="submission" date="2016-10" db="EMBL/GenBank/DDBJ databases">
        <authorList>
            <person name="de Groot N.N."/>
        </authorList>
    </citation>
    <scope>NUCLEOTIDE SEQUENCE [LARGE SCALE GENOMIC DNA]</scope>
    <source>
        <strain evidence="2 3">DSM 527</strain>
    </source>
</reference>
<dbReference type="AlphaFoldDB" id="A0A1G7SD14"/>
<proteinExistence type="predicted"/>
<gene>
    <name evidence="2" type="ORF">SAMN04488121_103822</name>
</gene>